<evidence type="ECO:0008006" key="4">
    <source>
        <dbReference type="Google" id="ProtNLM"/>
    </source>
</evidence>
<feature type="region of interest" description="Disordered" evidence="1">
    <location>
        <begin position="185"/>
        <end position="213"/>
    </location>
</feature>
<evidence type="ECO:0000313" key="3">
    <source>
        <dbReference type="Proteomes" id="UP000461409"/>
    </source>
</evidence>
<comment type="caution">
    <text evidence="2">The sequence shown here is derived from an EMBL/GenBank/DDBJ whole genome shotgun (WGS) entry which is preliminary data.</text>
</comment>
<feature type="compositionally biased region" description="Low complexity" evidence="1">
    <location>
        <begin position="187"/>
        <end position="199"/>
    </location>
</feature>
<protein>
    <recommendedName>
        <fullName evidence="4">Carboxypeptidase regulatory-like domain-containing protein</fullName>
    </recommendedName>
</protein>
<organism evidence="2 3">
    <name type="scientific">Aurantiacibacter rhizosphaerae</name>
    <dbReference type="NCBI Taxonomy" id="2691582"/>
    <lineage>
        <taxon>Bacteria</taxon>
        <taxon>Pseudomonadati</taxon>
        <taxon>Pseudomonadota</taxon>
        <taxon>Alphaproteobacteria</taxon>
        <taxon>Sphingomonadales</taxon>
        <taxon>Erythrobacteraceae</taxon>
        <taxon>Aurantiacibacter</taxon>
    </lineage>
</organism>
<dbReference type="RefSeq" id="WP_160484263.1">
    <property type="nucleotide sequence ID" value="NZ_WUBR01000001.1"/>
</dbReference>
<sequence>MSAQAAFRLLAPITVGSALLGVSLCSRQPEPQRVDLTVQAATHDGLTKPQRGSAKKRKGDAASLAAAPIDLNFVRAKTWSDQVSEDAIGLDLTPLDPDKIPHVVPRELVDSIFKPAERSADSSAIQIAGGREIAADPQVRVIGSNSVPEPLPVGETSIGALASAIGSPAEPMVTAMPTDLRGDQQLASAAESAEPGAAATTVAPSGHTAPGLTLPDGWRTIPLLAPELLDSVQFLSPPTLAGNLPPVESTVTSATLQPEVSEPALALAAVPIAELAPAGAPDESETAELVTVAVPVAQNLASIAAEAPPAAADPLNATPAAALSPPSSAAPTIEQELAPTAAITSVPLAPASPSPSEAAPVPTADAPASDGPALAAATAAAAGGLPTPLAQQASRSFDLTPGQQTFPIPEGGPGFTLDDELILQVKVRGINATDTIIAFGTREAIYLPLGELAMILDLAIRVSDDGNYASGWFLSEDRTVTIDLRQGLLTTPDGTFELEDGLAQAFEGELYIRTEALAAILPMDIEPDLRSQSVLLTTREPFPFEERMRREADRARLSQKGGQGSERELWTREETAWLPLSVPIGDLDARLVSDSQKGTRAETDVRLAGDLAWMTAQVYLSASSRDGLVASLIEMGRRDVDGNLLGPLGATEFAFGDVATAPMPMGLRGTSGRGAYVTNQPFESFSVFDQVDLRGVLPDGYEVELYRNGVLLGSTAQAVNGQYEFLQVPVDYGVNVFRIVFYGPQGQRREEVRRISVGDGRLSPGALEYSFGAVQNGTNVLGVRGPDFRPSVRYGDWQAVGEVSYGFNAGLTGVASAAFFEDDGEARWIAAAGLRTGVAGLALRADAGMSDGGGYATGLGLGGQALGGAFSLSHFEYGGGFIDEVRSFTSDALRRSTELDFNTSLGLASGVLGNSLPINLRARHIEFANGRRQIDASLRGSARLPGFLASHTFEYGRSSSPGGRTFSQLAGDFNLATFNQSRTQFRASLGYQILPQLELTQISGDVDHALDDRTVLRASAGYSLRNDEVTVGLSGIREFDRFTLALDGQYSPQKGTYSAALRLGLSFGRDPLRQRFFIASPGQASSGAVSLRAFQDLDGDRVYGPGDVALPDVNFIAFNETSTSDDEGFARLGELGNGNPVAVQVDPSSLPDIAMAPVDRGIEIVPRPGRFHVLEFPIVELSEIEGTVFFVEGENRRGVSGLRIKLQGLEDDKEFWARSERGGYFFYEQVLPGQYEVVIDPEQAERLGICLGNENTVTVPPSGDIIQQDFTVRSCT</sequence>
<dbReference type="EMBL" id="WUBR01000001">
    <property type="protein sequence ID" value="MWV26586.1"/>
    <property type="molecule type" value="Genomic_DNA"/>
</dbReference>
<dbReference type="Proteomes" id="UP000461409">
    <property type="component" value="Unassembled WGS sequence"/>
</dbReference>
<dbReference type="AlphaFoldDB" id="A0A844X9F8"/>
<feature type="region of interest" description="Disordered" evidence="1">
    <location>
        <begin position="346"/>
        <end position="372"/>
    </location>
</feature>
<reference evidence="2 3" key="2">
    <citation type="submission" date="2020-02" db="EMBL/GenBank/DDBJ databases">
        <title>Erythrobacter dongmakensis sp. nov., isolated from a tidal mudflat.</title>
        <authorList>
            <person name="Kim I.S."/>
        </authorList>
    </citation>
    <scope>NUCLEOTIDE SEQUENCE [LARGE SCALE GENOMIC DNA]</scope>
    <source>
        <strain evidence="2 3">GH3-10</strain>
    </source>
</reference>
<evidence type="ECO:0000256" key="1">
    <source>
        <dbReference type="SAM" id="MobiDB-lite"/>
    </source>
</evidence>
<name>A0A844X9F8_9SPHN</name>
<evidence type="ECO:0000313" key="2">
    <source>
        <dbReference type="EMBL" id="MWV26586.1"/>
    </source>
</evidence>
<reference evidence="2 3" key="1">
    <citation type="submission" date="2019-12" db="EMBL/GenBank/DDBJ databases">
        <authorList>
            <person name="Lee S.D."/>
        </authorList>
    </citation>
    <scope>NUCLEOTIDE SEQUENCE [LARGE SCALE GENOMIC DNA]</scope>
    <source>
        <strain evidence="2 3">GH3-10</strain>
    </source>
</reference>
<proteinExistence type="predicted"/>
<accession>A0A844X9F8</accession>
<gene>
    <name evidence="2" type="ORF">GRF63_01590</name>
</gene>
<keyword evidence="3" id="KW-1185">Reference proteome</keyword>